<reference evidence="1" key="1">
    <citation type="submission" date="2020-11" db="EMBL/GenBank/DDBJ databases">
        <authorList>
            <consortium name="DOE Joint Genome Institute"/>
            <person name="Ahrendt S."/>
            <person name="Riley R."/>
            <person name="Andreopoulos W."/>
            <person name="Labutti K."/>
            <person name="Pangilinan J."/>
            <person name="Ruiz-Duenas F.J."/>
            <person name="Barrasa J.M."/>
            <person name="Sanchez-Garcia M."/>
            <person name="Camarero S."/>
            <person name="Miyauchi S."/>
            <person name="Serrano A."/>
            <person name="Linde D."/>
            <person name="Babiker R."/>
            <person name="Drula E."/>
            <person name="Ayuso-Fernandez I."/>
            <person name="Pacheco R."/>
            <person name="Padilla G."/>
            <person name="Ferreira P."/>
            <person name="Barriuso J."/>
            <person name="Kellner H."/>
            <person name="Castanera R."/>
            <person name="Alfaro M."/>
            <person name="Ramirez L."/>
            <person name="Pisabarro A.G."/>
            <person name="Kuo A."/>
            <person name="Tritt A."/>
            <person name="Lipzen A."/>
            <person name="He G."/>
            <person name="Yan M."/>
            <person name="Ng V."/>
            <person name="Cullen D."/>
            <person name="Martin F."/>
            <person name="Rosso M.-N."/>
            <person name="Henrissat B."/>
            <person name="Hibbett D."/>
            <person name="Martinez A.T."/>
            <person name="Grigoriev I.V."/>
        </authorList>
    </citation>
    <scope>NUCLEOTIDE SEQUENCE</scope>
    <source>
        <strain evidence="1">AH 40177</strain>
    </source>
</reference>
<dbReference type="AlphaFoldDB" id="A0A9P5TX66"/>
<accession>A0A9P5TX66</accession>
<keyword evidence="2" id="KW-1185">Reference proteome</keyword>
<dbReference type="Proteomes" id="UP000772434">
    <property type="component" value="Unassembled WGS sequence"/>
</dbReference>
<gene>
    <name evidence="1" type="ORF">BDP27DRAFT_1408861</name>
</gene>
<evidence type="ECO:0000313" key="1">
    <source>
        <dbReference type="EMBL" id="KAF9050928.1"/>
    </source>
</evidence>
<protein>
    <submittedName>
        <fullName evidence="1">Uncharacterized protein</fullName>
    </submittedName>
</protein>
<sequence>MNYNLFFRGNYRRISSDIYTEKDDLGSVQVFVAFAAFAASDITDSSSHGPVILQPLYPSHYCWHSQFSDTSALPSEIIRLKLINGDTPRLLITDLSFDWSDKGTVCLQRGWGGF</sequence>
<evidence type="ECO:0000313" key="2">
    <source>
        <dbReference type="Proteomes" id="UP000772434"/>
    </source>
</evidence>
<comment type="caution">
    <text evidence="1">The sequence shown here is derived from an EMBL/GenBank/DDBJ whole genome shotgun (WGS) entry which is preliminary data.</text>
</comment>
<organism evidence="1 2">
    <name type="scientific">Rhodocollybia butyracea</name>
    <dbReference type="NCBI Taxonomy" id="206335"/>
    <lineage>
        <taxon>Eukaryota</taxon>
        <taxon>Fungi</taxon>
        <taxon>Dikarya</taxon>
        <taxon>Basidiomycota</taxon>
        <taxon>Agaricomycotina</taxon>
        <taxon>Agaricomycetes</taxon>
        <taxon>Agaricomycetidae</taxon>
        <taxon>Agaricales</taxon>
        <taxon>Marasmiineae</taxon>
        <taxon>Omphalotaceae</taxon>
        <taxon>Rhodocollybia</taxon>
    </lineage>
</organism>
<name>A0A9P5TX66_9AGAR</name>
<proteinExistence type="predicted"/>
<dbReference type="EMBL" id="JADNRY010000463">
    <property type="protein sequence ID" value="KAF9050928.1"/>
    <property type="molecule type" value="Genomic_DNA"/>
</dbReference>